<dbReference type="InterPro" id="IPR003593">
    <property type="entry name" value="AAA+_ATPase"/>
</dbReference>
<evidence type="ECO:0000256" key="6">
    <source>
        <dbReference type="ARBA" id="ARBA00023125"/>
    </source>
</evidence>
<dbReference type="Gene3D" id="1.10.8.60">
    <property type="match status" value="1"/>
</dbReference>
<dbReference type="Pfam" id="PF00072">
    <property type="entry name" value="Response_reg"/>
    <property type="match status" value="1"/>
</dbReference>
<dbReference type="CDD" id="cd17550">
    <property type="entry name" value="REC_NtrX-like"/>
    <property type="match status" value="1"/>
</dbReference>
<dbReference type="GO" id="GO:0000160">
    <property type="term" value="P:phosphorelay signal transduction system"/>
    <property type="evidence" value="ECO:0007669"/>
    <property type="project" value="UniProtKB-KW"/>
</dbReference>
<dbReference type="Pfam" id="PF02954">
    <property type="entry name" value="HTH_8"/>
    <property type="match status" value="1"/>
</dbReference>
<dbReference type="PROSITE" id="PS50045">
    <property type="entry name" value="SIGMA54_INTERACT_4"/>
    <property type="match status" value="1"/>
</dbReference>
<dbReference type="CDD" id="cd00009">
    <property type="entry name" value="AAA"/>
    <property type="match status" value="1"/>
</dbReference>
<evidence type="ECO:0000256" key="1">
    <source>
        <dbReference type="ARBA" id="ARBA00022553"/>
    </source>
</evidence>
<dbReference type="PROSITE" id="PS00676">
    <property type="entry name" value="SIGMA54_INTERACT_2"/>
    <property type="match status" value="1"/>
</dbReference>
<organism evidence="12 13">
    <name type="scientific">Teichococcus deserti</name>
    <dbReference type="NCBI Taxonomy" id="1817963"/>
    <lineage>
        <taxon>Bacteria</taxon>
        <taxon>Pseudomonadati</taxon>
        <taxon>Pseudomonadota</taxon>
        <taxon>Alphaproteobacteria</taxon>
        <taxon>Acetobacterales</taxon>
        <taxon>Roseomonadaceae</taxon>
        <taxon>Roseomonas</taxon>
    </lineage>
</organism>
<dbReference type="InterPro" id="IPR009057">
    <property type="entry name" value="Homeodomain-like_sf"/>
</dbReference>
<dbReference type="InterPro" id="IPR027417">
    <property type="entry name" value="P-loop_NTPase"/>
</dbReference>
<dbReference type="Pfam" id="PF00158">
    <property type="entry name" value="Sigma54_activat"/>
    <property type="match status" value="1"/>
</dbReference>
<dbReference type="InterPro" id="IPR011006">
    <property type="entry name" value="CheY-like_superfamily"/>
</dbReference>
<dbReference type="Proteomes" id="UP000188879">
    <property type="component" value="Unassembled WGS sequence"/>
</dbReference>
<dbReference type="SUPFAM" id="SSF52172">
    <property type="entry name" value="CheY-like"/>
    <property type="match status" value="1"/>
</dbReference>
<feature type="domain" description="Response regulatory" evidence="11">
    <location>
        <begin position="4"/>
        <end position="120"/>
    </location>
</feature>
<dbReference type="SMART" id="SM00448">
    <property type="entry name" value="REC"/>
    <property type="match status" value="1"/>
</dbReference>
<dbReference type="AlphaFoldDB" id="A0A1V2H146"/>
<dbReference type="EMBL" id="MLCO01000129">
    <property type="protein sequence ID" value="ONG52841.1"/>
    <property type="molecule type" value="Genomic_DNA"/>
</dbReference>
<dbReference type="Gene3D" id="3.40.50.300">
    <property type="entry name" value="P-loop containing nucleotide triphosphate hydrolases"/>
    <property type="match status" value="1"/>
</dbReference>
<dbReference type="InterPro" id="IPR025944">
    <property type="entry name" value="Sigma_54_int_dom_CS"/>
</dbReference>
<evidence type="ECO:0000313" key="12">
    <source>
        <dbReference type="EMBL" id="ONG52841.1"/>
    </source>
</evidence>
<keyword evidence="6" id="KW-0238">DNA-binding</keyword>
<dbReference type="OrthoDB" id="9770562at2"/>
<keyword evidence="7" id="KW-0010">Activator</keyword>
<dbReference type="Pfam" id="PF25601">
    <property type="entry name" value="AAA_lid_14"/>
    <property type="match status" value="1"/>
</dbReference>
<evidence type="ECO:0000259" key="11">
    <source>
        <dbReference type="PROSITE" id="PS50110"/>
    </source>
</evidence>
<dbReference type="SUPFAM" id="SSF46689">
    <property type="entry name" value="Homeodomain-like"/>
    <property type="match status" value="1"/>
</dbReference>
<dbReference type="FunFam" id="1.10.10.60:FF:000165">
    <property type="entry name" value="Two-component system nitrogen regulation response regulator NtrX"/>
    <property type="match status" value="1"/>
</dbReference>
<evidence type="ECO:0000256" key="2">
    <source>
        <dbReference type="ARBA" id="ARBA00022741"/>
    </source>
</evidence>
<evidence type="ECO:0000256" key="7">
    <source>
        <dbReference type="ARBA" id="ARBA00023159"/>
    </source>
</evidence>
<keyword evidence="2" id="KW-0547">Nucleotide-binding</keyword>
<evidence type="ECO:0000313" key="13">
    <source>
        <dbReference type="Proteomes" id="UP000188879"/>
    </source>
</evidence>
<keyword evidence="8" id="KW-0804">Transcription</keyword>
<dbReference type="GO" id="GO:0043565">
    <property type="term" value="F:sequence-specific DNA binding"/>
    <property type="evidence" value="ECO:0007669"/>
    <property type="project" value="InterPro"/>
</dbReference>
<dbReference type="InterPro" id="IPR025943">
    <property type="entry name" value="Sigma_54_int_dom_ATP-bd_2"/>
</dbReference>
<dbReference type="PANTHER" id="PTHR32071:SF17">
    <property type="entry name" value="TRANSCRIPTIONAL REGULATOR (NTRC FAMILY)"/>
    <property type="match status" value="1"/>
</dbReference>
<evidence type="ECO:0000256" key="9">
    <source>
        <dbReference type="PROSITE-ProRule" id="PRU00169"/>
    </source>
</evidence>
<dbReference type="SMART" id="SM00382">
    <property type="entry name" value="AAA"/>
    <property type="match status" value="1"/>
</dbReference>
<accession>A0A1V2H146</accession>
<dbReference type="GO" id="GO:0005524">
    <property type="term" value="F:ATP binding"/>
    <property type="evidence" value="ECO:0007669"/>
    <property type="project" value="UniProtKB-KW"/>
</dbReference>
<feature type="domain" description="Sigma-54 factor interaction" evidence="10">
    <location>
        <begin position="142"/>
        <end position="371"/>
    </location>
</feature>
<protein>
    <submittedName>
        <fullName evidence="12">Sigma-54-dependent Fis family transcriptional regulator</fullName>
    </submittedName>
</protein>
<dbReference type="PROSITE" id="PS00688">
    <property type="entry name" value="SIGMA54_INTERACT_3"/>
    <property type="match status" value="1"/>
</dbReference>
<dbReference type="Gene3D" id="3.40.50.2300">
    <property type="match status" value="1"/>
</dbReference>
<feature type="modified residue" description="4-aspartylphosphate" evidence="9">
    <location>
        <position position="53"/>
    </location>
</feature>
<dbReference type="FunFam" id="3.40.50.2300:FF:000018">
    <property type="entry name" value="DNA-binding transcriptional regulator NtrC"/>
    <property type="match status" value="1"/>
</dbReference>
<dbReference type="SUPFAM" id="SSF52540">
    <property type="entry name" value="P-loop containing nucleoside triphosphate hydrolases"/>
    <property type="match status" value="1"/>
</dbReference>
<evidence type="ECO:0000256" key="4">
    <source>
        <dbReference type="ARBA" id="ARBA00023012"/>
    </source>
</evidence>
<proteinExistence type="predicted"/>
<dbReference type="InterPro" id="IPR001789">
    <property type="entry name" value="Sig_transdc_resp-reg_receiver"/>
</dbReference>
<reference evidence="12 13" key="1">
    <citation type="submission" date="2016-10" db="EMBL/GenBank/DDBJ databases">
        <title>Draft Genome sequence of Roseomonas sp. strain M3.</title>
        <authorList>
            <person name="Subhash Y."/>
            <person name="Lee S."/>
        </authorList>
    </citation>
    <scope>NUCLEOTIDE SEQUENCE [LARGE SCALE GENOMIC DNA]</scope>
    <source>
        <strain evidence="12 13">M3</strain>
    </source>
</reference>
<evidence type="ECO:0000256" key="3">
    <source>
        <dbReference type="ARBA" id="ARBA00022840"/>
    </source>
</evidence>
<dbReference type="InterPro" id="IPR002197">
    <property type="entry name" value="HTH_Fis"/>
</dbReference>
<evidence type="ECO:0000259" key="10">
    <source>
        <dbReference type="PROSITE" id="PS50045"/>
    </source>
</evidence>
<sequence>MAHDILIVDDEPDIRALIEGILSDEGYDTRVAQNSDAALTAFRARRPSLVILDIWLQNSRLDGLGILEAMQRDDASVPVVMISGHGTIETAVQAIQQGAYDFIEKPFKSDRLLLIAERALEAARLKREVSELKLRAGAETELLGASPQIAQLRGAIERVAPTGSRVLIAGPAGAGKEVAARMIHAKSRRAAEPFVALNCATLNPARFEEELFGVEAGADAQAAPRRAGVLERAHGGTLLLDEVADMPLETQGKIVRALQEQGFERVGGATRVKVDVRVIATTNRDLAAEIAGGRFREDLFYRLAVVPLRVPALRERREDVPVLARHFMARSAETSGVPARELSEDVLAAMQAYDWPGNVRQLRNLVDWLLIMAPGGAGEPIRPEMLPPEVGSAAPAALKLDRSSEIMTLPLREARELFERQYLEAQLLRFGGNISRTANFVGMERSALHRKLKFLGVQAEDKAAPA</sequence>
<keyword evidence="4" id="KW-0902">Two-component regulatory system</keyword>
<dbReference type="RefSeq" id="WP_076957946.1">
    <property type="nucleotide sequence ID" value="NZ_MLCO01000129.1"/>
</dbReference>
<dbReference type="GO" id="GO:0006355">
    <property type="term" value="P:regulation of DNA-templated transcription"/>
    <property type="evidence" value="ECO:0007669"/>
    <property type="project" value="InterPro"/>
</dbReference>
<name>A0A1V2H146_9PROT</name>
<dbReference type="Gene3D" id="1.10.10.60">
    <property type="entry name" value="Homeodomain-like"/>
    <property type="match status" value="1"/>
</dbReference>
<dbReference type="InterPro" id="IPR058031">
    <property type="entry name" value="AAA_lid_NorR"/>
</dbReference>
<gene>
    <name evidence="12" type="ORF">BKE38_13880</name>
</gene>
<evidence type="ECO:0000256" key="5">
    <source>
        <dbReference type="ARBA" id="ARBA00023015"/>
    </source>
</evidence>
<keyword evidence="5" id="KW-0805">Transcription regulation</keyword>
<keyword evidence="13" id="KW-1185">Reference proteome</keyword>
<keyword evidence="3" id="KW-0067">ATP-binding</keyword>
<dbReference type="InterPro" id="IPR002078">
    <property type="entry name" value="Sigma_54_int"/>
</dbReference>
<dbReference type="PROSITE" id="PS50110">
    <property type="entry name" value="RESPONSE_REGULATORY"/>
    <property type="match status" value="1"/>
</dbReference>
<keyword evidence="1 9" id="KW-0597">Phosphoprotein</keyword>
<comment type="caution">
    <text evidence="12">The sequence shown here is derived from an EMBL/GenBank/DDBJ whole genome shotgun (WGS) entry which is preliminary data.</text>
</comment>
<dbReference type="FunFam" id="3.40.50.300:FF:000006">
    <property type="entry name" value="DNA-binding transcriptional regulator NtrC"/>
    <property type="match status" value="1"/>
</dbReference>
<evidence type="ECO:0000256" key="8">
    <source>
        <dbReference type="ARBA" id="ARBA00023163"/>
    </source>
</evidence>
<dbReference type="PANTHER" id="PTHR32071">
    <property type="entry name" value="TRANSCRIPTIONAL REGULATORY PROTEIN"/>
    <property type="match status" value="1"/>
</dbReference>